<dbReference type="InterPro" id="IPR039398">
    <property type="entry name" value="Deltex_fam"/>
</dbReference>
<dbReference type="EMBL" id="JAUYZG010000021">
    <property type="protein sequence ID" value="KAK2874591.1"/>
    <property type="molecule type" value="Genomic_DNA"/>
</dbReference>
<evidence type="ECO:0000256" key="6">
    <source>
        <dbReference type="ARBA" id="ARBA00022771"/>
    </source>
</evidence>
<dbReference type="GO" id="GO:0061630">
    <property type="term" value="F:ubiquitin protein ligase activity"/>
    <property type="evidence" value="ECO:0007669"/>
    <property type="project" value="UniProtKB-UniRule"/>
</dbReference>
<feature type="domain" description="RING-type" evidence="11">
    <location>
        <begin position="414"/>
        <end position="453"/>
    </location>
</feature>
<dbReference type="InterPro" id="IPR039396">
    <property type="entry name" value="Deltex_C"/>
</dbReference>
<keyword evidence="9" id="KW-0963">Cytoplasm</keyword>
<comment type="pathway">
    <text evidence="2 9">Protein modification; protein ubiquitination.</text>
</comment>
<dbReference type="AlphaFoldDB" id="A0AA88PI63"/>
<evidence type="ECO:0000256" key="7">
    <source>
        <dbReference type="ARBA" id="ARBA00022833"/>
    </source>
</evidence>
<dbReference type="PROSITE" id="PS50089">
    <property type="entry name" value="ZF_RING_2"/>
    <property type="match status" value="1"/>
</dbReference>
<dbReference type="SUPFAM" id="SSF57850">
    <property type="entry name" value="RING/U-box"/>
    <property type="match status" value="1"/>
</dbReference>
<dbReference type="GO" id="GO:0005737">
    <property type="term" value="C:cytoplasm"/>
    <property type="evidence" value="ECO:0007669"/>
    <property type="project" value="UniProtKB-SubCell"/>
</dbReference>
<dbReference type="GO" id="GO:0008270">
    <property type="term" value="F:zinc ion binding"/>
    <property type="evidence" value="ECO:0007669"/>
    <property type="project" value="UniProtKB-KW"/>
</dbReference>
<dbReference type="PANTHER" id="PTHR12622">
    <property type="entry name" value="DELTEX-RELATED"/>
    <property type="match status" value="1"/>
</dbReference>
<dbReference type="Proteomes" id="UP001187343">
    <property type="component" value="Unassembled WGS sequence"/>
</dbReference>
<evidence type="ECO:0000256" key="8">
    <source>
        <dbReference type="PROSITE-ProRule" id="PRU00175"/>
    </source>
</evidence>
<dbReference type="InterPro" id="IPR013083">
    <property type="entry name" value="Znf_RING/FYVE/PHD"/>
</dbReference>
<keyword evidence="7 9" id="KW-0862">Zinc</keyword>
<dbReference type="Pfam" id="PF18102">
    <property type="entry name" value="DTC"/>
    <property type="match status" value="1"/>
</dbReference>
<organism evidence="12 13">
    <name type="scientific">Cirrhinus molitorella</name>
    <name type="common">mud carp</name>
    <dbReference type="NCBI Taxonomy" id="172907"/>
    <lineage>
        <taxon>Eukaryota</taxon>
        <taxon>Metazoa</taxon>
        <taxon>Chordata</taxon>
        <taxon>Craniata</taxon>
        <taxon>Vertebrata</taxon>
        <taxon>Euteleostomi</taxon>
        <taxon>Actinopterygii</taxon>
        <taxon>Neopterygii</taxon>
        <taxon>Teleostei</taxon>
        <taxon>Ostariophysi</taxon>
        <taxon>Cypriniformes</taxon>
        <taxon>Cyprinidae</taxon>
        <taxon>Labeoninae</taxon>
        <taxon>Labeonini</taxon>
        <taxon>Cirrhinus</taxon>
    </lineage>
</organism>
<comment type="catalytic activity">
    <reaction evidence="1 9">
        <text>S-ubiquitinyl-[E2 ubiquitin-conjugating enzyme]-L-cysteine + [acceptor protein]-L-lysine = [E2 ubiquitin-conjugating enzyme]-L-cysteine + N(6)-ubiquitinyl-[acceptor protein]-L-lysine.</text>
        <dbReference type="EC" id="2.3.2.27"/>
    </reaction>
</comment>
<evidence type="ECO:0000256" key="5">
    <source>
        <dbReference type="ARBA" id="ARBA00022723"/>
    </source>
</evidence>
<keyword evidence="5 9" id="KW-0479">Metal-binding</keyword>
<evidence type="ECO:0000256" key="3">
    <source>
        <dbReference type="ARBA" id="ARBA00009413"/>
    </source>
</evidence>
<keyword evidence="4 9" id="KW-0808">Transferase</keyword>
<dbReference type="EC" id="2.3.2.27" evidence="9"/>
<dbReference type="GO" id="GO:0007219">
    <property type="term" value="P:Notch signaling pathway"/>
    <property type="evidence" value="ECO:0007669"/>
    <property type="project" value="InterPro"/>
</dbReference>
<dbReference type="Gene3D" id="3.30.40.10">
    <property type="entry name" value="Zinc/RING finger domain, C3HC4 (zinc finger)"/>
    <property type="match status" value="1"/>
</dbReference>
<dbReference type="InterPro" id="IPR001841">
    <property type="entry name" value="Znf_RING"/>
</dbReference>
<sequence length="593" mass="66615">MSQDEPVWLMDVDDDYDLYTAGQDFSLPLDDMNHLNITTDRTYQPEEDIYTATDEMPQASAPLDIAKFKIKVDWTEPFPERWRAKLQKALQSWLSRLEGTPSVLSLELMEYPSCAEVQITPSTALEALKKHRSVPLSFKPENKKVTAWICPDEIQCVTASCQTSMSYENVTPSPKINSSIPVTSAVSEDTNNGEDAASAKRAPNQAKTAKTALEITLPLYLYWYMHHAYRKEMEEFEKQHGVSICAEVSVSIKDIHGSNLNSVSKTSKDFQKLFMGCVESFSDVAINHNDMDSDTVKQAIHAIQQEDTKTMFSMSASHCLFFGPKKFTDMIKRETTRVEQQFKGKLQKNVFDDKLTRQEKLIGYSGNLPNARGIKWNQAPDYGPGAVGGAVWDDGVNFRSQSGKDTAFSEEETCTICMDSFTNKEKLKCGHEFCQECIRMSVESLGPICPVCKEVFGKLEGNQPDGTMTVTRSSLSLPGYPQYGTVEIHYDIPSGIQTNKHPNPGKPFYGANHRAYLPDNIEGNEVLRLLQRAFQQKLIFTVGKCQTSGLENAVTWNHFHHKTNIQGGPKMYGYPDPGYLKRVMDELKASGIE</sequence>
<comment type="caution">
    <text evidence="12">The sequence shown here is derived from an EMBL/GenBank/DDBJ whole genome shotgun (WGS) entry which is preliminary data.</text>
</comment>
<reference evidence="12" key="1">
    <citation type="submission" date="2023-08" db="EMBL/GenBank/DDBJ databases">
        <title>Chromosome-level Genome Assembly of mud carp (Cirrhinus molitorella).</title>
        <authorList>
            <person name="Liu H."/>
        </authorList>
    </citation>
    <scope>NUCLEOTIDE SEQUENCE</scope>
    <source>
        <strain evidence="12">Prfri</strain>
        <tissue evidence="12">Muscle</tissue>
    </source>
</reference>
<feature type="region of interest" description="Disordered" evidence="10">
    <location>
        <begin position="178"/>
        <end position="205"/>
    </location>
</feature>
<dbReference type="GO" id="GO:0016567">
    <property type="term" value="P:protein ubiquitination"/>
    <property type="evidence" value="ECO:0007669"/>
    <property type="project" value="UniProtKB-UniRule"/>
</dbReference>
<evidence type="ECO:0000259" key="11">
    <source>
        <dbReference type="PROSITE" id="PS50089"/>
    </source>
</evidence>
<keyword evidence="6 8" id="KW-0863">Zinc-finger</keyword>
<accession>A0AA88PI63</accession>
<evidence type="ECO:0000256" key="10">
    <source>
        <dbReference type="SAM" id="MobiDB-lite"/>
    </source>
</evidence>
<evidence type="ECO:0000313" key="13">
    <source>
        <dbReference type="Proteomes" id="UP001187343"/>
    </source>
</evidence>
<name>A0AA88PI63_9TELE</name>
<dbReference type="InterPro" id="IPR039399">
    <property type="entry name" value="Deltex_C_sf"/>
</dbReference>
<evidence type="ECO:0000256" key="9">
    <source>
        <dbReference type="RuleBase" id="RU367105"/>
    </source>
</evidence>
<evidence type="ECO:0000256" key="2">
    <source>
        <dbReference type="ARBA" id="ARBA00004906"/>
    </source>
</evidence>
<comment type="similarity">
    <text evidence="3 9">Belongs to the Deltex family.</text>
</comment>
<dbReference type="SMART" id="SM00184">
    <property type="entry name" value="RING"/>
    <property type="match status" value="1"/>
</dbReference>
<evidence type="ECO:0000256" key="1">
    <source>
        <dbReference type="ARBA" id="ARBA00000900"/>
    </source>
</evidence>
<keyword evidence="13" id="KW-1185">Reference proteome</keyword>
<comment type="subcellular location">
    <subcellularLocation>
        <location evidence="9">Cytoplasm</location>
    </subcellularLocation>
</comment>
<gene>
    <name evidence="12" type="ORF">Q8A67_021744</name>
</gene>
<evidence type="ECO:0000313" key="12">
    <source>
        <dbReference type="EMBL" id="KAK2874591.1"/>
    </source>
</evidence>
<dbReference type="PROSITE" id="PS00518">
    <property type="entry name" value="ZF_RING_1"/>
    <property type="match status" value="1"/>
</dbReference>
<dbReference type="Pfam" id="PF13923">
    <property type="entry name" value="zf-C3HC4_2"/>
    <property type="match status" value="1"/>
</dbReference>
<evidence type="ECO:0000256" key="4">
    <source>
        <dbReference type="ARBA" id="ARBA00022679"/>
    </source>
</evidence>
<feature type="compositionally biased region" description="Polar residues" evidence="10">
    <location>
        <begin position="178"/>
        <end position="190"/>
    </location>
</feature>
<dbReference type="InterPro" id="IPR017907">
    <property type="entry name" value="Znf_RING_CS"/>
</dbReference>
<dbReference type="Gene3D" id="3.30.390.130">
    <property type="match status" value="1"/>
</dbReference>
<proteinExistence type="inferred from homology"/>
<dbReference type="CDD" id="cd09633">
    <property type="entry name" value="Deltex_C"/>
    <property type="match status" value="1"/>
</dbReference>
<protein>
    <recommendedName>
        <fullName evidence="9">E3 ubiquitin-protein ligase</fullName>
        <ecNumber evidence="9">2.3.2.27</ecNumber>
    </recommendedName>
</protein>